<name>A0AAV1I7E3_9CHLO</name>
<evidence type="ECO:0000256" key="5">
    <source>
        <dbReference type="ARBA" id="ARBA00022679"/>
    </source>
</evidence>
<dbReference type="EMBL" id="CAUYUE010000007">
    <property type="protein sequence ID" value="CAK0782706.1"/>
    <property type="molecule type" value="Genomic_DNA"/>
</dbReference>
<keyword evidence="10" id="KW-0862">Zinc</keyword>
<feature type="compositionally biased region" description="Low complexity" evidence="13">
    <location>
        <begin position="205"/>
        <end position="224"/>
    </location>
</feature>
<evidence type="ECO:0000256" key="7">
    <source>
        <dbReference type="ARBA" id="ARBA00022723"/>
    </source>
</evidence>
<keyword evidence="12 14" id="KW-0472">Membrane</keyword>
<evidence type="ECO:0000256" key="6">
    <source>
        <dbReference type="ARBA" id="ARBA00022692"/>
    </source>
</evidence>
<feature type="transmembrane region" description="Helical" evidence="14">
    <location>
        <begin position="139"/>
        <end position="162"/>
    </location>
</feature>
<comment type="caution">
    <text evidence="16">The sequence shown here is derived from an EMBL/GenBank/DDBJ whole genome shotgun (WGS) entry which is preliminary data.</text>
</comment>
<protein>
    <recommendedName>
        <fullName evidence="4">RING-type E3 ubiquitin transferase</fullName>
        <ecNumber evidence="4">2.3.2.27</ecNumber>
    </recommendedName>
</protein>
<dbReference type="PROSITE" id="PS51292">
    <property type="entry name" value="ZF_RING_CH"/>
    <property type="match status" value="1"/>
</dbReference>
<feature type="transmembrane region" description="Helical" evidence="14">
    <location>
        <begin position="778"/>
        <end position="796"/>
    </location>
</feature>
<gene>
    <name evidence="16" type="ORF">CVIRNUC_005901</name>
</gene>
<feature type="region of interest" description="Disordered" evidence="13">
    <location>
        <begin position="205"/>
        <end position="285"/>
    </location>
</feature>
<keyword evidence="5" id="KW-0808">Transferase</keyword>
<evidence type="ECO:0000256" key="12">
    <source>
        <dbReference type="ARBA" id="ARBA00023136"/>
    </source>
</evidence>
<dbReference type="CDD" id="cd16702">
    <property type="entry name" value="RING_CH-C4HC3_MARCH6"/>
    <property type="match status" value="1"/>
</dbReference>
<keyword evidence="17" id="KW-1185">Reference proteome</keyword>
<feature type="transmembrane region" description="Helical" evidence="14">
    <location>
        <begin position="639"/>
        <end position="661"/>
    </location>
</feature>
<feature type="compositionally biased region" description="Low complexity" evidence="13">
    <location>
        <begin position="253"/>
        <end position="265"/>
    </location>
</feature>
<evidence type="ECO:0000256" key="8">
    <source>
        <dbReference type="ARBA" id="ARBA00022771"/>
    </source>
</evidence>
<keyword evidence="6 14" id="KW-0812">Transmembrane</keyword>
<feature type="transmembrane region" description="Helical" evidence="14">
    <location>
        <begin position="437"/>
        <end position="461"/>
    </location>
</feature>
<dbReference type="Gene3D" id="3.30.40.10">
    <property type="entry name" value="Zinc/RING finger domain, C3HC4 (zinc finger)"/>
    <property type="match status" value="1"/>
</dbReference>
<keyword evidence="11 14" id="KW-1133">Transmembrane helix</keyword>
<evidence type="ECO:0000313" key="16">
    <source>
        <dbReference type="EMBL" id="CAK0782706.1"/>
    </source>
</evidence>
<comment type="subcellular location">
    <subcellularLocation>
        <location evidence="2">Membrane</location>
        <topology evidence="2">Multi-pass membrane protein</topology>
    </subcellularLocation>
</comment>
<evidence type="ECO:0000256" key="3">
    <source>
        <dbReference type="ARBA" id="ARBA00004906"/>
    </source>
</evidence>
<dbReference type="GO" id="GO:0036503">
    <property type="term" value="P:ERAD pathway"/>
    <property type="evidence" value="ECO:0007669"/>
    <property type="project" value="TreeGrafter"/>
</dbReference>
<dbReference type="InterPro" id="IPR013083">
    <property type="entry name" value="Znf_RING/FYVE/PHD"/>
</dbReference>
<comment type="pathway">
    <text evidence="3">Protein modification; protein ubiquitination.</text>
</comment>
<dbReference type="InterPro" id="IPR011016">
    <property type="entry name" value="Znf_RING-CH"/>
</dbReference>
<evidence type="ECO:0000313" key="17">
    <source>
        <dbReference type="Proteomes" id="UP001314263"/>
    </source>
</evidence>
<comment type="catalytic activity">
    <reaction evidence="1">
        <text>S-ubiquitinyl-[E2 ubiquitin-conjugating enzyme]-L-cysteine + [acceptor protein]-L-lysine = [E2 ubiquitin-conjugating enzyme]-L-cysteine + N(6)-ubiquitinyl-[acceptor protein]-L-lysine.</text>
        <dbReference type="EC" id="2.3.2.27"/>
    </reaction>
</comment>
<evidence type="ECO:0000259" key="15">
    <source>
        <dbReference type="PROSITE" id="PS51292"/>
    </source>
</evidence>
<evidence type="ECO:0000256" key="10">
    <source>
        <dbReference type="ARBA" id="ARBA00022833"/>
    </source>
</evidence>
<feature type="transmembrane region" description="Helical" evidence="14">
    <location>
        <begin position="597"/>
        <end position="619"/>
    </location>
</feature>
<feature type="transmembrane region" description="Helical" evidence="14">
    <location>
        <begin position="491"/>
        <end position="513"/>
    </location>
</feature>
<dbReference type="PANTHER" id="PTHR13145">
    <property type="entry name" value="SSM4 PROTEIN"/>
    <property type="match status" value="1"/>
</dbReference>
<dbReference type="Pfam" id="PF12906">
    <property type="entry name" value="RINGv"/>
    <property type="match status" value="1"/>
</dbReference>
<feature type="transmembrane region" description="Helical" evidence="14">
    <location>
        <begin position="334"/>
        <end position="353"/>
    </location>
</feature>
<dbReference type="AlphaFoldDB" id="A0AAV1I7E3"/>
<organism evidence="16 17">
    <name type="scientific">Coccomyxa viridis</name>
    <dbReference type="NCBI Taxonomy" id="1274662"/>
    <lineage>
        <taxon>Eukaryota</taxon>
        <taxon>Viridiplantae</taxon>
        <taxon>Chlorophyta</taxon>
        <taxon>core chlorophytes</taxon>
        <taxon>Trebouxiophyceae</taxon>
        <taxon>Trebouxiophyceae incertae sedis</taxon>
        <taxon>Coccomyxaceae</taxon>
        <taxon>Coccomyxa</taxon>
    </lineage>
</organism>
<proteinExistence type="predicted"/>
<dbReference type="GO" id="GO:0061630">
    <property type="term" value="F:ubiquitin protein ligase activity"/>
    <property type="evidence" value="ECO:0007669"/>
    <property type="project" value="UniProtKB-EC"/>
</dbReference>
<dbReference type="EC" id="2.3.2.27" evidence="4"/>
<sequence length="1016" mass="109528">MSSAEHEAPCCRICRCEAEQDRPLLWPCKCSGTIAFVHQDCLLAWLNVKKAEKCELCNHAFSFTKVFRQDAPSQLPLGDFIWGLLRKANHSARFGLRVLVVTLTWLFVAPTLTCWLWRIAFVRSFPQVLNAILKRFEPVLILADCIQGIVISCCLICAVLFCSAAWDYILQYWTAFAPHVLPPADRNVLPPGTEPAEAAPALLEASQGPAEAAEQQAAARPSASLDLPAAQQQGARHQAVDASAQSPADDGLPGPSSSQGAGSASGRDDSREALPAGSSTPGTAAEPIVQAQAPARPPAGRQIQPVQQRDDNREVDFDALLGLEGPIIGLFENAAMIVLLAALMLFAAFWLPFTIGRCVLSALAGLQLDHASLVLKAMAHDPAQLRSGALVHAAPGAPGSAASSPEDAAGLAAAVMVLERVLMELEAHLAQLSVTDWAVLAVGYVVLGCLALAGLWLYLAWRIVRSGRQGRGLAWVRHALSMAGRQFRVHLVRLGFGAKVVSMLLTELVVLPIAHGYFVHMCAWPLVHTRPAIYFGISFVLLHWLIGMGFLMATAGFLSVSRSVLRPEALPFLRDPYAFDDEEPFGQMMTAPIREQMYKAATGFAIMACLAVACIHVPVQLAKVISPGLFPLHLKLVDALAELPADLLLFHVCLPLTLPYLNIRGTMRRGVQWWLTKAAALLDLEEYLLRRPPAPFQNQAGQRQAVVPAANIGGGHADHGDSHQGQAALGSNLEGKLMLLLGLLALTVIGLITAGLLLPVQTGRLLLTALHVPLRHDLYVAAAGCYALWAIAKLLSGMRSLALSPNMAGVMRKLARGVFTGLSAVMLIVTALGVLSLMTGILADLVLAPFRLPARSTPMLLMQQEWCLGLVSLKFVHHTMAGIPDRRLLRQPYFATIKTYIWPPLQLVAALLSVPCLVTRGILPHCGLSVGALQVSWIWGWFVELAALGLFLLYRIGLSKARELRCALHEEKYLVGRQLLNLTRIPSANAPVSHHPEETPAAEHAGSSSLQAVAAI</sequence>
<evidence type="ECO:0000256" key="14">
    <source>
        <dbReference type="SAM" id="Phobius"/>
    </source>
</evidence>
<accession>A0AAV1I7E3</accession>
<keyword evidence="8" id="KW-0863">Zinc-finger</keyword>
<dbReference type="GO" id="GO:0008270">
    <property type="term" value="F:zinc ion binding"/>
    <property type="evidence" value="ECO:0007669"/>
    <property type="project" value="UniProtKB-KW"/>
</dbReference>
<evidence type="ECO:0000256" key="9">
    <source>
        <dbReference type="ARBA" id="ARBA00022786"/>
    </source>
</evidence>
<evidence type="ECO:0000256" key="2">
    <source>
        <dbReference type="ARBA" id="ARBA00004141"/>
    </source>
</evidence>
<dbReference type="SUPFAM" id="SSF57850">
    <property type="entry name" value="RING/U-box"/>
    <property type="match status" value="1"/>
</dbReference>
<evidence type="ECO:0000256" key="1">
    <source>
        <dbReference type="ARBA" id="ARBA00000900"/>
    </source>
</evidence>
<reference evidence="16 17" key="1">
    <citation type="submission" date="2023-10" db="EMBL/GenBank/DDBJ databases">
        <authorList>
            <person name="Maclean D."/>
            <person name="Macfadyen A."/>
        </authorList>
    </citation>
    <scope>NUCLEOTIDE SEQUENCE [LARGE SCALE GENOMIC DNA]</scope>
</reference>
<keyword evidence="7" id="KW-0479">Metal-binding</keyword>
<feature type="transmembrane region" description="Helical" evidence="14">
    <location>
        <begin position="817"/>
        <end position="843"/>
    </location>
</feature>
<evidence type="ECO:0000256" key="11">
    <source>
        <dbReference type="ARBA" id="ARBA00022989"/>
    </source>
</evidence>
<feature type="transmembrane region" description="Helical" evidence="14">
    <location>
        <begin position="533"/>
        <end position="558"/>
    </location>
</feature>
<feature type="transmembrane region" description="Helical" evidence="14">
    <location>
        <begin position="94"/>
        <end position="119"/>
    </location>
</feature>
<dbReference type="SMART" id="SM00744">
    <property type="entry name" value="RINGv"/>
    <property type="match status" value="1"/>
</dbReference>
<feature type="transmembrane region" description="Helical" evidence="14">
    <location>
        <begin position="935"/>
        <end position="954"/>
    </location>
</feature>
<feature type="domain" description="RING-CH-type" evidence="15">
    <location>
        <begin position="3"/>
        <end position="64"/>
    </location>
</feature>
<dbReference type="GO" id="GO:0005789">
    <property type="term" value="C:endoplasmic reticulum membrane"/>
    <property type="evidence" value="ECO:0007669"/>
    <property type="project" value="TreeGrafter"/>
</dbReference>
<dbReference type="PANTHER" id="PTHR13145:SF0">
    <property type="entry name" value="E3 UBIQUITIN-PROTEIN LIGASE MARCHF6"/>
    <property type="match status" value="1"/>
</dbReference>
<dbReference type="Proteomes" id="UP001314263">
    <property type="component" value="Unassembled WGS sequence"/>
</dbReference>
<evidence type="ECO:0000256" key="13">
    <source>
        <dbReference type="SAM" id="MobiDB-lite"/>
    </source>
</evidence>
<feature type="transmembrane region" description="Helical" evidence="14">
    <location>
        <begin position="737"/>
        <end position="758"/>
    </location>
</feature>
<evidence type="ECO:0000256" key="4">
    <source>
        <dbReference type="ARBA" id="ARBA00012483"/>
    </source>
</evidence>
<keyword evidence="9" id="KW-0833">Ubl conjugation pathway</keyword>